<dbReference type="Pfam" id="PF13458">
    <property type="entry name" value="Peripla_BP_6"/>
    <property type="match status" value="1"/>
</dbReference>
<evidence type="ECO:0000259" key="4">
    <source>
        <dbReference type="Pfam" id="PF13458"/>
    </source>
</evidence>
<keyword evidence="2 3" id="KW-0732">Signal</keyword>
<feature type="chain" id="PRO_5047245750" evidence="3">
    <location>
        <begin position="22"/>
        <end position="381"/>
    </location>
</feature>
<dbReference type="SUPFAM" id="SSF53822">
    <property type="entry name" value="Periplasmic binding protein-like I"/>
    <property type="match status" value="1"/>
</dbReference>
<protein>
    <submittedName>
        <fullName evidence="5">Branched-chain amino acid ABC transporter substrate-binding protein</fullName>
    </submittedName>
</protein>
<dbReference type="EMBL" id="BAABJQ010000002">
    <property type="protein sequence ID" value="GAA5179142.1"/>
    <property type="molecule type" value="Genomic_DNA"/>
</dbReference>
<sequence>MRRTATSAVVALLVLSPLVGCGDRADAFGTTAVGRCNAQIAVFGPLTGASANLGRNLEDGARLAVDQYDAVHPDCRVGMVDFDSQGDPKQAAGLAQQLVAQPRILGVVGPAFSGEADAAVPLLNQGRVTSITPSATETSLSAHGWSTFHRLIGSEAVQGPAAGRYLATVLKARKVFVIDDGSEYGHGLATEVMNVLGERVVESGTVLAGQDDFATIVSHIKAAGPDAIFFGGYYDEAGLLLRQVRAAGVTATFVAGDGVKDDGFLTRAGLNAAQNAIITCPCRPPETLPATFTWAYRAAFGGLEPGTDSAEAYDAATVLLRGIGSRHLSRTSLAAYVRSYDQPGITTTIRFTATGELVGSSVTVWTYRVRGDAIVADRPIP</sequence>
<dbReference type="InterPro" id="IPR028082">
    <property type="entry name" value="Peripla_BP_I"/>
</dbReference>
<name>A0ABP9RKL8_9ACTN</name>
<feature type="domain" description="Leucine-binding protein" evidence="4">
    <location>
        <begin position="39"/>
        <end position="354"/>
    </location>
</feature>
<comment type="caution">
    <text evidence="5">The sequence shown here is derived from an EMBL/GenBank/DDBJ whole genome shotgun (WGS) entry which is preliminary data.</text>
</comment>
<organism evidence="5 6">
    <name type="scientific">Rugosimonospora acidiphila</name>
    <dbReference type="NCBI Taxonomy" id="556531"/>
    <lineage>
        <taxon>Bacteria</taxon>
        <taxon>Bacillati</taxon>
        <taxon>Actinomycetota</taxon>
        <taxon>Actinomycetes</taxon>
        <taxon>Micromonosporales</taxon>
        <taxon>Micromonosporaceae</taxon>
        <taxon>Rugosimonospora</taxon>
    </lineage>
</organism>
<proteinExistence type="inferred from homology"/>
<comment type="similarity">
    <text evidence="1">Belongs to the leucine-binding protein family.</text>
</comment>
<gene>
    <name evidence="5" type="ORF">GCM10023322_08260</name>
</gene>
<keyword evidence="6" id="KW-1185">Reference proteome</keyword>
<dbReference type="CDD" id="cd06342">
    <property type="entry name" value="PBP1_ABC_LIVBP-like"/>
    <property type="match status" value="1"/>
</dbReference>
<evidence type="ECO:0000256" key="2">
    <source>
        <dbReference type="ARBA" id="ARBA00022729"/>
    </source>
</evidence>
<dbReference type="PANTHER" id="PTHR47151">
    <property type="entry name" value="LEU/ILE/VAL-BINDING ABC TRANSPORTER SUBUNIT"/>
    <property type="match status" value="1"/>
</dbReference>
<evidence type="ECO:0000313" key="5">
    <source>
        <dbReference type="EMBL" id="GAA5179142.1"/>
    </source>
</evidence>
<evidence type="ECO:0000313" key="6">
    <source>
        <dbReference type="Proteomes" id="UP001501570"/>
    </source>
</evidence>
<dbReference type="InterPro" id="IPR028081">
    <property type="entry name" value="Leu-bd"/>
</dbReference>
<dbReference type="PANTHER" id="PTHR47151:SF2">
    <property type="entry name" value="AMINO ACID BINDING PROTEIN"/>
    <property type="match status" value="1"/>
</dbReference>
<accession>A0ABP9RKL8</accession>
<dbReference type="RefSeq" id="WP_345626219.1">
    <property type="nucleotide sequence ID" value="NZ_BAABJQ010000002.1"/>
</dbReference>
<dbReference type="Proteomes" id="UP001501570">
    <property type="component" value="Unassembled WGS sequence"/>
</dbReference>
<dbReference type="Gene3D" id="3.40.50.2300">
    <property type="match status" value="2"/>
</dbReference>
<reference evidence="6" key="1">
    <citation type="journal article" date="2019" name="Int. J. Syst. Evol. Microbiol.">
        <title>The Global Catalogue of Microorganisms (GCM) 10K type strain sequencing project: providing services to taxonomists for standard genome sequencing and annotation.</title>
        <authorList>
            <consortium name="The Broad Institute Genomics Platform"/>
            <consortium name="The Broad Institute Genome Sequencing Center for Infectious Disease"/>
            <person name="Wu L."/>
            <person name="Ma J."/>
        </authorList>
    </citation>
    <scope>NUCLEOTIDE SEQUENCE [LARGE SCALE GENOMIC DNA]</scope>
    <source>
        <strain evidence="6">JCM 18304</strain>
    </source>
</reference>
<feature type="signal peptide" evidence="3">
    <location>
        <begin position="1"/>
        <end position="21"/>
    </location>
</feature>
<evidence type="ECO:0000256" key="3">
    <source>
        <dbReference type="SAM" id="SignalP"/>
    </source>
</evidence>
<evidence type="ECO:0000256" key="1">
    <source>
        <dbReference type="ARBA" id="ARBA00010062"/>
    </source>
</evidence>